<protein>
    <submittedName>
        <fullName evidence="2">Uncharacterized protein</fullName>
    </submittedName>
</protein>
<comment type="caution">
    <text evidence="2">The sequence shown here is derived from an EMBL/GenBank/DDBJ whole genome shotgun (WGS) entry which is preliminary data.</text>
</comment>
<dbReference type="RefSeq" id="WP_057506041.1">
    <property type="nucleotide sequence ID" value="NZ_LLXS01000019.1"/>
</dbReference>
<keyword evidence="3" id="KW-1185">Reference proteome</keyword>
<organism evidence="2 3">
    <name type="scientific">Stenotrophomonas pictorum JCM 9942</name>
    <dbReference type="NCBI Taxonomy" id="1236960"/>
    <lineage>
        <taxon>Bacteria</taxon>
        <taxon>Pseudomonadati</taxon>
        <taxon>Pseudomonadota</taxon>
        <taxon>Gammaproteobacteria</taxon>
        <taxon>Lysobacterales</taxon>
        <taxon>Lysobacteraceae</taxon>
        <taxon>Stenotrophomonas</taxon>
    </lineage>
</organism>
<evidence type="ECO:0000313" key="2">
    <source>
        <dbReference type="EMBL" id="KRG42335.1"/>
    </source>
</evidence>
<sequence length="703" mass="72571">MTTPPLPPGFVLDPPARPAGGLPPLPPGFVLDSSSSGPITDIPAVNALPPDFSDVAGNVASTEDQVMGDGWKPGFLRDVAMGGRSVLQGAGSLIGAFGGDALNYAIANPIERSLGVQESGSYRDTGAWLADKLNLPKPQTSTERVYNDINEALTGTALTLGAGGLINAGRSAAASPTVASRVGDFLTAQPALQAVSTVTGSGAAGATREAGGGQGAQLAAALAGGLAPSAITAGVPMALRGGFRGGEKNRQNLSAAIDDFSQLGSTPSIGQGTGSWMRQGVETLLAGGPTSGGVMARFGKRQGEEIGSGLEGFARRMSNDPTAEGAGRAIEQGVDTYTDRVRSIRGQLYDRVDQHVPADAPVALARTQQELQRLTAPTPGASNTTGAMINPELKTLADNIAADIAAAQAAGGTGIPYQAVKDIRTKLGEDAFSFTLSPDKPTAQLRKVYAALTDDMQDLARQAGPSAERAVRKANKFYADSRERLELLQRVVDKNGGPEKVFQAAIAGTKEGATVLRQVMGSLPKEAQRDVTAAVIKRMGLANPSGQDTAGEVFSAASFLTNWNKLSPEAQQTLFHRYGPEMSENITKIAQVAERIKESDGILRSTSGTGPNAVAAGYWGSLGLSLLSGNIPVFAKLAAAGAGTNVIARVMTNPSAVRWLARTTELPVGALPAQLNVLKRIAAESKDEDVEEFAAALEEAAQE</sequence>
<feature type="region of interest" description="Disordered" evidence="1">
    <location>
        <begin position="1"/>
        <end position="23"/>
    </location>
</feature>
<gene>
    <name evidence="2" type="ORF">ARC78_09380</name>
</gene>
<name>A0A0R0ABZ8_9GAMM</name>
<dbReference type="Proteomes" id="UP000050836">
    <property type="component" value="Unassembled WGS sequence"/>
</dbReference>
<dbReference type="EMBL" id="LLXS01000019">
    <property type="protein sequence ID" value="KRG42335.1"/>
    <property type="molecule type" value="Genomic_DNA"/>
</dbReference>
<proteinExistence type="predicted"/>
<evidence type="ECO:0000313" key="3">
    <source>
        <dbReference type="Proteomes" id="UP000050836"/>
    </source>
</evidence>
<accession>A0A0R0ABZ8</accession>
<evidence type="ECO:0000256" key="1">
    <source>
        <dbReference type="SAM" id="MobiDB-lite"/>
    </source>
</evidence>
<reference evidence="2 3" key="1">
    <citation type="submission" date="2015-10" db="EMBL/GenBank/DDBJ databases">
        <title>Genome sequencing and analysis of members of genus Stenotrophomonas.</title>
        <authorList>
            <person name="Patil P.P."/>
            <person name="Midha S."/>
            <person name="Patil P.B."/>
        </authorList>
    </citation>
    <scope>NUCLEOTIDE SEQUENCE [LARGE SCALE GENOMIC DNA]</scope>
    <source>
        <strain evidence="2 3">JCM 9942</strain>
    </source>
</reference>
<dbReference type="AlphaFoldDB" id="A0A0R0ABZ8"/>